<protein>
    <submittedName>
        <fullName evidence="1 2">Uncharacterized protein</fullName>
    </submittedName>
</protein>
<name>A0A2K2DS03_BRADI</name>
<dbReference type="InParanoid" id="A0A2K2DS03"/>
<reference evidence="1 2" key="1">
    <citation type="journal article" date="2010" name="Nature">
        <title>Genome sequencing and analysis of the model grass Brachypodium distachyon.</title>
        <authorList>
            <consortium name="International Brachypodium Initiative"/>
        </authorList>
    </citation>
    <scope>NUCLEOTIDE SEQUENCE [LARGE SCALE GENOMIC DNA]</scope>
    <source>
        <strain evidence="1 2">Bd21</strain>
    </source>
</reference>
<reference evidence="2" key="3">
    <citation type="submission" date="2018-08" db="UniProtKB">
        <authorList>
            <consortium name="EnsemblPlants"/>
        </authorList>
    </citation>
    <scope>IDENTIFICATION</scope>
    <source>
        <strain evidence="2">cv. Bd21</strain>
    </source>
</reference>
<dbReference type="EnsemblPlants" id="PNT77059">
    <property type="protein sequence ID" value="PNT77059"/>
    <property type="gene ID" value="BRADI_1g57205v3"/>
</dbReference>
<gene>
    <name evidence="1" type="ORF">BRADI_1g57205v3</name>
</gene>
<dbReference type="Proteomes" id="UP000008810">
    <property type="component" value="Chromosome 1"/>
</dbReference>
<dbReference type="AlphaFoldDB" id="A0A2K2DS03"/>
<evidence type="ECO:0000313" key="2">
    <source>
        <dbReference type="EnsemblPlants" id="PNT77059"/>
    </source>
</evidence>
<dbReference type="Gramene" id="PNT77059">
    <property type="protein sequence ID" value="PNT77059"/>
    <property type="gene ID" value="BRADI_1g57205v3"/>
</dbReference>
<reference evidence="1" key="2">
    <citation type="submission" date="2017-06" db="EMBL/GenBank/DDBJ databases">
        <title>WGS assembly of Brachypodium distachyon.</title>
        <authorList>
            <consortium name="The International Brachypodium Initiative"/>
            <person name="Lucas S."/>
            <person name="Harmon-Smith M."/>
            <person name="Lail K."/>
            <person name="Tice H."/>
            <person name="Grimwood J."/>
            <person name="Bruce D."/>
            <person name="Barry K."/>
            <person name="Shu S."/>
            <person name="Lindquist E."/>
            <person name="Wang M."/>
            <person name="Pitluck S."/>
            <person name="Vogel J.P."/>
            <person name="Garvin D.F."/>
            <person name="Mockler T.C."/>
            <person name="Schmutz J."/>
            <person name="Rokhsar D."/>
            <person name="Bevan M.W."/>
        </authorList>
    </citation>
    <scope>NUCLEOTIDE SEQUENCE</scope>
    <source>
        <strain evidence="1">Bd21</strain>
    </source>
</reference>
<evidence type="ECO:0000313" key="3">
    <source>
        <dbReference type="Proteomes" id="UP000008810"/>
    </source>
</evidence>
<sequence>MEIQTFVLSDPLYFQAEEPSGLGVIPFQANQSAHAQEELMLASAVHRPRDLLRCGGDERGACTGTAACWCVQWRQHEATPAGAEEEDNIGRDKDIAIQGVGLLVGIFLNKLISVFCSWLSASSSSCWSALSSPRPRPCVLLSPMSCGKTRLGSTHV</sequence>
<keyword evidence="3" id="KW-1185">Reference proteome</keyword>
<evidence type="ECO:0000313" key="1">
    <source>
        <dbReference type="EMBL" id="PNT77059.1"/>
    </source>
</evidence>
<accession>A0A2K2DS03</accession>
<dbReference type="EMBL" id="CM000880">
    <property type="protein sequence ID" value="PNT77059.1"/>
    <property type="molecule type" value="Genomic_DNA"/>
</dbReference>
<proteinExistence type="predicted"/>
<organism evidence="1">
    <name type="scientific">Brachypodium distachyon</name>
    <name type="common">Purple false brome</name>
    <name type="synonym">Trachynia distachya</name>
    <dbReference type="NCBI Taxonomy" id="15368"/>
    <lineage>
        <taxon>Eukaryota</taxon>
        <taxon>Viridiplantae</taxon>
        <taxon>Streptophyta</taxon>
        <taxon>Embryophyta</taxon>
        <taxon>Tracheophyta</taxon>
        <taxon>Spermatophyta</taxon>
        <taxon>Magnoliopsida</taxon>
        <taxon>Liliopsida</taxon>
        <taxon>Poales</taxon>
        <taxon>Poaceae</taxon>
        <taxon>BOP clade</taxon>
        <taxon>Pooideae</taxon>
        <taxon>Stipodae</taxon>
        <taxon>Brachypodieae</taxon>
        <taxon>Brachypodium</taxon>
    </lineage>
</organism>